<protein>
    <submittedName>
        <fullName evidence="1">Uncharacterized protein</fullName>
    </submittedName>
</protein>
<gene>
    <name evidence="1" type="ORF">SAMN04488090_3375</name>
</gene>
<proteinExistence type="predicted"/>
<dbReference type="Proteomes" id="UP000198901">
    <property type="component" value="Unassembled WGS sequence"/>
</dbReference>
<dbReference type="EMBL" id="FNGS01000006">
    <property type="protein sequence ID" value="SDM41485.1"/>
    <property type="molecule type" value="Genomic_DNA"/>
</dbReference>
<organism evidence="1 2">
    <name type="scientific">Siphonobacter aquaeclarae</name>
    <dbReference type="NCBI Taxonomy" id="563176"/>
    <lineage>
        <taxon>Bacteria</taxon>
        <taxon>Pseudomonadati</taxon>
        <taxon>Bacteroidota</taxon>
        <taxon>Cytophagia</taxon>
        <taxon>Cytophagales</taxon>
        <taxon>Cytophagaceae</taxon>
        <taxon>Siphonobacter</taxon>
    </lineage>
</organism>
<reference evidence="1 2" key="1">
    <citation type="submission" date="2016-10" db="EMBL/GenBank/DDBJ databases">
        <authorList>
            <person name="de Groot N.N."/>
        </authorList>
    </citation>
    <scope>NUCLEOTIDE SEQUENCE [LARGE SCALE GENOMIC DNA]</scope>
    <source>
        <strain evidence="1 2">DSM 21668</strain>
    </source>
</reference>
<accession>A0A1G9T333</accession>
<dbReference type="RefSeq" id="WP_093204803.1">
    <property type="nucleotide sequence ID" value="NZ_FNGS01000006.1"/>
</dbReference>
<name>A0A1G9T333_9BACT</name>
<dbReference type="SUPFAM" id="SSF52266">
    <property type="entry name" value="SGNH hydrolase"/>
    <property type="match status" value="1"/>
</dbReference>
<sequence length="981" mass="107969">MWTLTQVKAKIQEKVRAATRQMKVTANDLADLLDANAEFVDERYSEMRASFDAFTTTYTQVPQIVPVPDYAYSTYTTLNTFKEQLSWYFVKASKRLEKVGVFIFKRSSQGTITADARLQVLHRRGTTTTVLLDTVIPAADMARYNQADAIVNYRDYEYVAKLAVPIDVVGGDELFVSLSCDTYLNPVHSSTNKLSTTGEWNDGTNVYRLWNYNLPSTRTTIPTKTVDQTYHAIHFYNEKAQIIRLETLESGLTSANAGITSLTQTVTPLSAQVDANTKAVSPLATQLLPVAVIQPVPSYALLTYSVADSFKEQLSWYFVKAAKQLDRVGVFIFKRSSQGTITADARIQVLHRRGTTVTVLLDRTILAASLAAYNNADVVSDYRNYEVVSDLNTPIAVLPGDELAVSLSCDTYLNPIYSATDALLSSGEWNDGTGCFRLWGYGLPGKRTAFPDKTGHQEANYHAINWYEKRYQSTEINGLKTRVTALEALNPSGQEYTALVPRNIYFPNNSFAARHEAVILYAQRFVRDKLPVWINNVGQHRLNLSRDDSNTANVNAETVSLTLKCPGYVDKAVSINRLSVRPSVLAAQFPKVLYLGDSVTENRPKNGIQQGAGAMWAMLKEISLMNRADNGGTGYDLLCVGTKFKVDSTISYKGQNLNVYGYAQGIGSWTAFNYLRHPFNLHTNKAGAWALLGLLTSQGRAYTASPADNLLIAKTCYGVTAPVINNESYTLLVSAGQIADAGLWTGSAAQVSAVQAWIDLVAANNLQTTNSNPFFDITKTGSNRFSVAAYLSRYKTLADDGVTRLSVGSSAGSRVTSNTAWDVCTPTHVVICLGENDRSHTSNYAAIADDIAELGNEFKAAIPAAKLAFCLTPIPGVMHPERYPDYTGRFSQFDHNNKFDFYSVVAARFGTLAEQTAAGFYLVETWHTMTPAGHMLIQEQTDNGTGGVAKVGYPDSIHPGWFPLREGGVQLYGWLGYTYTV</sequence>
<keyword evidence="2" id="KW-1185">Reference proteome</keyword>
<dbReference type="Gene3D" id="3.40.50.1110">
    <property type="entry name" value="SGNH hydrolase"/>
    <property type="match status" value="1"/>
</dbReference>
<evidence type="ECO:0000313" key="2">
    <source>
        <dbReference type="Proteomes" id="UP000198901"/>
    </source>
</evidence>
<dbReference type="STRING" id="563176.SAMN04488090_3375"/>
<dbReference type="InterPro" id="IPR036514">
    <property type="entry name" value="SGNH_hydro_sf"/>
</dbReference>
<dbReference type="GO" id="GO:0016788">
    <property type="term" value="F:hydrolase activity, acting on ester bonds"/>
    <property type="evidence" value="ECO:0007669"/>
    <property type="project" value="UniProtKB-ARBA"/>
</dbReference>
<evidence type="ECO:0000313" key="1">
    <source>
        <dbReference type="EMBL" id="SDM41485.1"/>
    </source>
</evidence>
<dbReference type="AlphaFoldDB" id="A0A1G9T333"/>
<dbReference type="OrthoDB" id="9860041at2"/>